<dbReference type="Gene3D" id="2.40.50.140">
    <property type="entry name" value="Nucleic acid-binding proteins"/>
    <property type="match status" value="4"/>
</dbReference>
<feature type="region of interest" description="Disordered" evidence="6">
    <location>
        <begin position="644"/>
        <end position="754"/>
    </location>
</feature>
<dbReference type="GO" id="GO:0005737">
    <property type="term" value="C:cytoplasm"/>
    <property type="evidence" value="ECO:0007669"/>
    <property type="project" value="UniProtKB-SubCell"/>
</dbReference>
<feature type="region of interest" description="Disordered" evidence="6">
    <location>
        <begin position="366"/>
        <end position="401"/>
    </location>
</feature>
<dbReference type="InterPro" id="IPR002059">
    <property type="entry name" value="CSP_DNA-bd"/>
</dbReference>
<keyword evidence="3" id="KW-0677">Repeat</keyword>
<accession>C1DZD2</accession>
<dbReference type="PROSITE" id="PS00352">
    <property type="entry name" value="CSD_1"/>
    <property type="match status" value="1"/>
</dbReference>
<dbReference type="Proteomes" id="UP000002009">
    <property type="component" value="Chromosome 2"/>
</dbReference>
<feature type="compositionally biased region" description="Basic and acidic residues" evidence="6">
    <location>
        <begin position="678"/>
        <end position="689"/>
    </location>
</feature>
<evidence type="ECO:0000256" key="3">
    <source>
        <dbReference type="ARBA" id="ARBA00022737"/>
    </source>
</evidence>
<dbReference type="InterPro" id="IPR019844">
    <property type="entry name" value="CSD_CS"/>
</dbReference>
<feature type="compositionally biased region" description="Acidic residues" evidence="6">
    <location>
        <begin position="690"/>
        <end position="699"/>
    </location>
</feature>
<dbReference type="PANTHER" id="PTHR12913">
    <property type="entry name" value="UNR PROTEIN N-RAS UPSTREAM GENE PROTEIN"/>
    <property type="match status" value="1"/>
</dbReference>
<feature type="region of interest" description="Disordered" evidence="6">
    <location>
        <begin position="270"/>
        <end position="338"/>
    </location>
</feature>
<dbReference type="InterPro" id="IPR011129">
    <property type="entry name" value="CSD"/>
</dbReference>
<feature type="compositionally biased region" description="Polar residues" evidence="6">
    <location>
        <begin position="913"/>
        <end position="930"/>
    </location>
</feature>
<dbReference type="SMART" id="SM00357">
    <property type="entry name" value="CSP"/>
    <property type="match status" value="3"/>
</dbReference>
<dbReference type="EMBL" id="CP001323">
    <property type="protein sequence ID" value="ACO61098.1"/>
    <property type="molecule type" value="Genomic_DNA"/>
</dbReference>
<feature type="domain" description="CSD" evidence="7">
    <location>
        <begin position="165"/>
        <end position="237"/>
    </location>
</feature>
<feature type="compositionally biased region" description="Basic and acidic residues" evidence="6">
    <location>
        <begin position="700"/>
        <end position="711"/>
    </location>
</feature>
<feature type="compositionally biased region" description="Polar residues" evidence="6">
    <location>
        <begin position="647"/>
        <end position="657"/>
    </location>
</feature>
<keyword evidence="4" id="KW-0694">RNA-binding</keyword>
<evidence type="ECO:0000256" key="2">
    <source>
        <dbReference type="ARBA" id="ARBA00022490"/>
    </source>
</evidence>
<feature type="compositionally biased region" description="Acidic residues" evidence="6">
    <location>
        <begin position="796"/>
        <end position="811"/>
    </location>
</feature>
<feature type="compositionally biased region" description="Basic and acidic residues" evidence="6">
    <location>
        <begin position="366"/>
        <end position="387"/>
    </location>
</feature>
<evidence type="ECO:0000313" key="9">
    <source>
        <dbReference type="Proteomes" id="UP000002009"/>
    </source>
</evidence>
<dbReference type="eggNOG" id="ENOG502QSJ1">
    <property type="taxonomic scope" value="Eukaryota"/>
</dbReference>
<feature type="compositionally biased region" description="Basic and acidic residues" evidence="6">
    <location>
        <begin position="723"/>
        <end position="735"/>
    </location>
</feature>
<dbReference type="KEGG" id="mis:MICPUN_55629"/>
<organism evidence="8 9">
    <name type="scientific">Micromonas commoda (strain RCC299 / NOUM17 / CCMP2709)</name>
    <name type="common">Picoplanktonic green alga</name>
    <dbReference type="NCBI Taxonomy" id="296587"/>
    <lineage>
        <taxon>Eukaryota</taxon>
        <taxon>Viridiplantae</taxon>
        <taxon>Chlorophyta</taxon>
        <taxon>Mamiellophyceae</taxon>
        <taxon>Mamiellales</taxon>
        <taxon>Mamiellaceae</taxon>
        <taxon>Micromonas</taxon>
    </lineage>
</organism>
<dbReference type="STRING" id="296587.C1DZD2"/>
<dbReference type="GO" id="GO:0003723">
    <property type="term" value="F:RNA binding"/>
    <property type="evidence" value="ECO:0007669"/>
    <property type="project" value="UniProtKB-KW"/>
</dbReference>
<feature type="region of interest" description="Disordered" evidence="6">
    <location>
        <begin position="783"/>
        <end position="811"/>
    </location>
</feature>
<sequence length="1007" mass="109047">MAVGGDFGCGICHFPIVLHTQTLRERAIFWRRLRQTDDSRTVHQLGISQRPELGKTAGRIDRHTLVARLSCSTKAGRRRDLPNFSIHNTMSDPDRIPAPSYARHDPGRAPPPDRSHGGGRRHHPARGSDRDDPDYDRHGSTGGGRIPRPAPAPRSRSPDGNRGEFEFGVVKTVRDSFGFVRTLSRNGPDLFFHASEVLERNGIDDLRVNDEVKFVVREAVPGAGPRDKDGKANALMVQRLSEEDRRPVVVDESLVGKVVRGLRGRTKMDSYGGRISFMHPQNKPSDDDKPVVDDDEFPALGGGPAPPAPAKAKKDPEPSPAEAPPRERSIEFEGADLDDSCPRLKVGDTVVFDVIENRFDGRRRPDRIRLSRRQTDSDDRKDDKKDGSSANASSHAVTDAEGRTLGRIEKLTQSYGFIRKVGARLEAIKSGDESGGRRPPSLFFHYTNLDRQTREDDLRVGDAVWFRGGNDGRSGKPTAVDVGATRDAEDRARSVEREEREAVAAVNAKSNPSDADRWGKKEGGGGGGAGDSADDGFEYGVVVIMKASFGFIKCCDRTQDLFFHFTEVKGGEDAVSVGQEVRFVCKEGESGGGGRGGRGGGRNERQMCAVMVEPAPKGSAVFETVSEGERRGWCRDKLMFGHRSGSYEKSGSPSPTGTLEFEVGDDDEEFPPHQAKTGKKDTELPKDDAMEGDVDEEKEGESANEKEEDAAKPAAATKRKIALRYDRRGLKDAKVNPRPGDMVSFKVRTDKRSNVRSATEVTVIRFTGVVAAVKSQGSYGFLEHDDPDAIVPVDSGDSDSEDEPEERPEEYIEVTGVHSTLSDVQGGDGRIKLVQLRGPSEGLEKRSRKDAAKRGVMRVFFHGSEVEGNVTLAEGDEVEYSVSLPAAGSSSKEPAARKVVRTKEAPKPERPKFTNTKLSGSSTNLHSGGTDSDGERPASTVFTAATTFINAKGPDGTKGFAMGRGKGLAEAAAAAVSKLKLTAQAFVPPAGGNGDDVQLTAAQTEDA</sequence>
<feature type="compositionally biased region" description="Basic and acidic residues" evidence="6">
    <location>
        <begin position="484"/>
        <end position="502"/>
    </location>
</feature>
<dbReference type="RefSeq" id="XP_002499840.1">
    <property type="nucleotide sequence ID" value="XM_002499794.1"/>
</dbReference>
<feature type="region of interest" description="Disordered" evidence="6">
    <location>
        <begin position="884"/>
        <end position="937"/>
    </location>
</feature>
<proteinExistence type="inferred from homology"/>
<evidence type="ECO:0000259" key="7">
    <source>
        <dbReference type="PROSITE" id="PS51857"/>
    </source>
</evidence>
<feature type="compositionally biased region" description="Basic and acidic residues" evidence="6">
    <location>
        <begin position="126"/>
        <end position="139"/>
    </location>
</feature>
<dbReference type="SUPFAM" id="SSF50249">
    <property type="entry name" value="Nucleic acid-binding proteins"/>
    <property type="match status" value="3"/>
</dbReference>
<dbReference type="PANTHER" id="PTHR12913:SF1">
    <property type="entry name" value="COLD SHOCK DOMAIN-CONTAINING PROTEIN E1"/>
    <property type="match status" value="1"/>
</dbReference>
<evidence type="ECO:0000256" key="4">
    <source>
        <dbReference type="ARBA" id="ARBA00022884"/>
    </source>
</evidence>
<feature type="region of interest" description="Disordered" evidence="6">
    <location>
        <begin position="79"/>
        <end position="164"/>
    </location>
</feature>
<feature type="compositionally biased region" description="Basic and acidic residues" evidence="6">
    <location>
        <begin position="901"/>
        <end position="912"/>
    </location>
</feature>
<name>C1DZD2_MICCC</name>
<evidence type="ECO:0000256" key="5">
    <source>
        <dbReference type="ARBA" id="ARBA00044751"/>
    </source>
</evidence>
<dbReference type="Pfam" id="PF00313">
    <property type="entry name" value="CSD"/>
    <property type="match status" value="2"/>
</dbReference>
<dbReference type="InParanoid" id="C1DZD2"/>
<dbReference type="OMA" id="EPCARRI"/>
<dbReference type="GeneID" id="8241515"/>
<comment type="similarity">
    <text evidence="5">Belongs to the UNR family.</text>
</comment>
<dbReference type="OrthoDB" id="514780at2759"/>
<dbReference type="InterPro" id="IPR012340">
    <property type="entry name" value="NA-bd_OB-fold"/>
</dbReference>
<feature type="compositionally biased region" description="Basic and acidic residues" evidence="6">
    <location>
        <begin position="514"/>
        <end position="523"/>
    </location>
</feature>
<reference evidence="8 9" key="1">
    <citation type="journal article" date="2009" name="Science">
        <title>Green evolution and dynamic adaptations revealed by genomes of the marine picoeukaryotes Micromonas.</title>
        <authorList>
            <person name="Worden A.Z."/>
            <person name="Lee J.H."/>
            <person name="Mock T."/>
            <person name="Rouze P."/>
            <person name="Simmons M.P."/>
            <person name="Aerts A.L."/>
            <person name="Allen A.E."/>
            <person name="Cuvelier M.L."/>
            <person name="Derelle E."/>
            <person name="Everett M.V."/>
            <person name="Foulon E."/>
            <person name="Grimwood J."/>
            <person name="Gundlach H."/>
            <person name="Henrissat B."/>
            <person name="Napoli C."/>
            <person name="McDonald S.M."/>
            <person name="Parker M.S."/>
            <person name="Rombauts S."/>
            <person name="Salamov A."/>
            <person name="Von Dassow P."/>
            <person name="Badger J.H."/>
            <person name="Coutinho P.M."/>
            <person name="Demir E."/>
            <person name="Dubchak I."/>
            <person name="Gentemann C."/>
            <person name="Eikrem W."/>
            <person name="Gready J.E."/>
            <person name="John U."/>
            <person name="Lanier W."/>
            <person name="Lindquist E.A."/>
            <person name="Lucas S."/>
            <person name="Mayer K.F."/>
            <person name="Moreau H."/>
            <person name="Not F."/>
            <person name="Otillar R."/>
            <person name="Panaud O."/>
            <person name="Pangilinan J."/>
            <person name="Paulsen I."/>
            <person name="Piegu B."/>
            <person name="Poliakov A."/>
            <person name="Robbens S."/>
            <person name="Schmutz J."/>
            <person name="Toulza E."/>
            <person name="Wyss T."/>
            <person name="Zelensky A."/>
            <person name="Zhou K."/>
            <person name="Armbrust E.V."/>
            <person name="Bhattacharya D."/>
            <person name="Goodenough U.W."/>
            <person name="Van de Peer Y."/>
            <person name="Grigoriev I.V."/>
        </authorList>
    </citation>
    <scope>NUCLEOTIDE SEQUENCE [LARGE SCALE GENOMIC DNA]</scope>
    <source>
        <strain evidence="9">RCC299 / NOUM17</strain>
    </source>
</reference>
<comment type="subcellular location">
    <subcellularLocation>
        <location evidence="1">Cytoplasm</location>
    </subcellularLocation>
</comment>
<dbReference type="PROSITE" id="PS51857">
    <property type="entry name" value="CSD_2"/>
    <property type="match status" value="2"/>
</dbReference>
<keyword evidence="9" id="KW-1185">Reference proteome</keyword>
<protein>
    <submittedName>
        <fullName evidence="8">Cold-shock protein</fullName>
    </submittedName>
</protein>
<feature type="region of interest" description="Disordered" evidence="6">
    <location>
        <begin position="472"/>
        <end position="532"/>
    </location>
</feature>
<gene>
    <name evidence="8" type="ORF">MICPUN_55629</name>
</gene>
<dbReference type="AlphaFoldDB" id="C1DZD2"/>
<evidence type="ECO:0000256" key="1">
    <source>
        <dbReference type="ARBA" id="ARBA00004496"/>
    </source>
</evidence>
<evidence type="ECO:0000313" key="8">
    <source>
        <dbReference type="EMBL" id="ACO61098.1"/>
    </source>
</evidence>
<evidence type="ECO:0000256" key="6">
    <source>
        <dbReference type="SAM" id="MobiDB-lite"/>
    </source>
</evidence>
<keyword evidence="2" id="KW-0963">Cytoplasm</keyword>
<feature type="compositionally biased region" description="Basic and acidic residues" evidence="6">
    <location>
        <begin position="102"/>
        <end position="116"/>
    </location>
</feature>
<feature type="domain" description="CSD" evidence="7">
    <location>
        <begin position="537"/>
        <end position="614"/>
    </location>
</feature>